<name>A0A7X4YSQ9_9BACL</name>
<dbReference type="PANTHER" id="PTHR43053">
    <property type="entry name" value="GLYCOSIDASE FAMILY 31"/>
    <property type="match status" value="1"/>
</dbReference>
<dbReference type="Gene3D" id="3.20.20.70">
    <property type="entry name" value="Aldolase class I"/>
    <property type="match status" value="1"/>
</dbReference>
<keyword evidence="2" id="KW-1185">Reference proteome</keyword>
<dbReference type="Pfam" id="PF02065">
    <property type="entry name" value="Melibiase"/>
    <property type="match status" value="1"/>
</dbReference>
<sequence length="594" mass="67086">MVQTLSEIIGGKAFTFKCEDDIELAAESREEGGIRYIMLRMQSDTPKLPAFSAEWVQAFNDIQARFTGHYWADRYIIPNWYGGMNMAPHNGSPVYALYSAGGENRVTVSVSDTRTRTHMVADIEEGASTMPFTVKLMPEPGYETTDYRIELRIDERPVPIYESLRDLSDWWSEQEGCRPLPAPDAARLPCYSTWYAYHHRIDAEKLVHEAKLARELGCGTVILDFGWQIDRPGETDPAFGQWEIAADKFPDMASTVRTIQALGLKIMVWFSVPHINRSNPLYEQFSGFVLDPDEDQPQALDPRYPAVRDYLVGRYVRALEEWNIDGFKLDFVDHFSRYLDFADRKSRLRSDPAHDTPSLDLAVDKLLSAITSRLTALKPDIMLEFRQNYTGPRMRAYGNIFRAMDCALGSHTNRFRTADIRMLAGDSVVHSDMFAWHPDESPESAAQQFIGVLHAVPQISVRLAELSEPHARMLKFYTAFWLEHRDALQFGRFMPESPENLYPAITCQTPDKQVTTAYNRIVVKVAEEARTLVLVNGSHDAYVAADFGDEAQWDILVQNCMGDVVASEVRTLSGVASIAVPRSGVVTAVRQAGG</sequence>
<evidence type="ECO:0000313" key="1">
    <source>
        <dbReference type="EMBL" id="NBC70859.1"/>
    </source>
</evidence>
<accession>A0A7X4YSQ9</accession>
<comment type="caution">
    <text evidence="1">The sequence shown here is derived from an EMBL/GenBank/DDBJ whole genome shotgun (WGS) entry which is preliminary data.</text>
</comment>
<dbReference type="OrthoDB" id="9807519at2"/>
<dbReference type="EMBL" id="JAAAMU010000009">
    <property type="protein sequence ID" value="NBC70859.1"/>
    <property type="molecule type" value="Genomic_DNA"/>
</dbReference>
<dbReference type="InterPro" id="IPR013785">
    <property type="entry name" value="Aldolase_TIM"/>
</dbReference>
<dbReference type="AlphaFoldDB" id="A0A7X4YSQ9"/>
<protein>
    <recommendedName>
        <fullName evidence="3">Alpha-galactosidase</fullName>
    </recommendedName>
</protein>
<dbReference type="InterPro" id="IPR002252">
    <property type="entry name" value="Glyco_hydro_36"/>
</dbReference>
<dbReference type="GO" id="GO:0004557">
    <property type="term" value="F:alpha-galactosidase activity"/>
    <property type="evidence" value="ECO:0007669"/>
    <property type="project" value="InterPro"/>
</dbReference>
<dbReference type="GO" id="GO:0016052">
    <property type="term" value="P:carbohydrate catabolic process"/>
    <property type="evidence" value="ECO:0007669"/>
    <property type="project" value="InterPro"/>
</dbReference>
<evidence type="ECO:0000313" key="2">
    <source>
        <dbReference type="Proteomes" id="UP000558113"/>
    </source>
</evidence>
<proteinExistence type="predicted"/>
<reference evidence="1 2" key="1">
    <citation type="submission" date="2020-01" db="EMBL/GenBank/DDBJ databases">
        <title>Paenibacillus soybeanensis sp. nov. isolated from the nodules of soybean (Glycine max(L.) Merr).</title>
        <authorList>
            <person name="Wang H."/>
        </authorList>
    </citation>
    <scope>NUCLEOTIDE SEQUENCE [LARGE SCALE GENOMIC DNA]</scope>
    <source>
        <strain evidence="1 2">DSM 23054</strain>
    </source>
</reference>
<dbReference type="InterPro" id="IPR017853">
    <property type="entry name" value="GH"/>
</dbReference>
<dbReference type="InterPro" id="IPR050985">
    <property type="entry name" value="Alpha-glycosidase_related"/>
</dbReference>
<gene>
    <name evidence="1" type="ORF">GT003_17810</name>
</gene>
<evidence type="ECO:0008006" key="3">
    <source>
        <dbReference type="Google" id="ProtNLM"/>
    </source>
</evidence>
<organism evidence="1 2">
    <name type="scientific">Paenibacillus sacheonensis</name>
    <dbReference type="NCBI Taxonomy" id="742054"/>
    <lineage>
        <taxon>Bacteria</taxon>
        <taxon>Bacillati</taxon>
        <taxon>Bacillota</taxon>
        <taxon>Bacilli</taxon>
        <taxon>Bacillales</taxon>
        <taxon>Paenibacillaceae</taxon>
        <taxon>Paenibacillus</taxon>
    </lineage>
</organism>
<dbReference type="RefSeq" id="WP_161700243.1">
    <property type="nucleotide sequence ID" value="NZ_JAAAMU010000009.1"/>
</dbReference>
<dbReference type="Proteomes" id="UP000558113">
    <property type="component" value="Unassembled WGS sequence"/>
</dbReference>
<dbReference type="SUPFAM" id="SSF51445">
    <property type="entry name" value="(Trans)glycosidases"/>
    <property type="match status" value="1"/>
</dbReference>
<dbReference type="CDD" id="cd14791">
    <property type="entry name" value="GH36"/>
    <property type="match status" value="1"/>
</dbReference>